<dbReference type="Proteomes" id="UP001524570">
    <property type="component" value="Unassembled WGS sequence"/>
</dbReference>
<evidence type="ECO:0000313" key="3">
    <source>
        <dbReference type="Proteomes" id="UP001524570"/>
    </source>
</evidence>
<dbReference type="RefSeq" id="WP_256608650.1">
    <property type="nucleotide sequence ID" value="NZ_JANIBL010000097.1"/>
</dbReference>
<dbReference type="SUPFAM" id="SSF57783">
    <property type="entry name" value="Zinc beta-ribbon"/>
    <property type="match status" value="1"/>
</dbReference>
<evidence type="ECO:0000313" key="2">
    <source>
        <dbReference type="EMBL" id="MCQ8119828.1"/>
    </source>
</evidence>
<dbReference type="PANTHER" id="PTHR12873">
    <property type="entry name" value="T7-LIKE MITOCHONDRIAL DNA HELICASE"/>
    <property type="match status" value="1"/>
</dbReference>
<accession>A0ABT1TZ12</accession>
<gene>
    <name evidence="2" type="ORF">NP589_20590</name>
</gene>
<dbReference type="InterPro" id="IPR036977">
    <property type="entry name" value="DNA_primase_Znf_CHC2"/>
</dbReference>
<name>A0ABT1TZ12_9GAMM</name>
<dbReference type="CDD" id="cd01029">
    <property type="entry name" value="TOPRIM_primases"/>
    <property type="match status" value="1"/>
</dbReference>
<dbReference type="InterPro" id="IPR027417">
    <property type="entry name" value="P-loop_NTPase"/>
</dbReference>
<dbReference type="PROSITE" id="PS51199">
    <property type="entry name" value="SF4_HELICASE"/>
    <property type="match status" value="1"/>
</dbReference>
<sequence>MRPAEIAQLLARNAEAVAKHLLPNGKLDSREWRCGSISGEAGKSLGVHLHGDKSGIWSDFATGQTGDLLDLWREVRNISMPEAMAEAATWLGLNPGAKKPTFVRQQKAFKKPSIKPAEAVAGSPVWQYLTQERKLSEATLKAYRVGQTPKSVLFPCYNPTGELVMTKWRHVAGKKFGVTEADMRPALFGWQAIPPDARFVAITEGEIDAMSLFEYQIPALSVPFGGGTGAKHDWIEHEFDNLERFDVIYIAMDADDVGRQAAAEIIDRLGRHRCRVVELPHKDANDCLRAGLSLAQMQELLSKAKTLDPSELRNAAEYVDGVIAAFNPTQTEIGFSTPWGKCKTLKFRPGELTIVAGVNGHGKSEGVGHITLDAIAQGRRACVASMEFKPQRWLQRLVRQASCVEQPADPYIGKIMEWLGNSLWVFDVSTTAKRERMLEVFGYARQRYGINLFVIDNMSKLDIDPDDYNKQRDFVDKLTDFAKDHDVHIILVAHLRKGDNDEKPGGKFDVLGGGSITNLADTVLIWWRNRKKEEKLKQTNLDDIEVSNIQKEPDALCLCEKQRNGEDEPRITLWFHKASHQFLPVPSGSPRRYVHFSTTEPNGTDFAGTDSEVF</sequence>
<comment type="caution">
    <text evidence="2">The sequence shown here is derived from an EMBL/GenBank/DDBJ whole genome shotgun (WGS) entry which is preliminary data.</text>
</comment>
<dbReference type="Pfam" id="PF13155">
    <property type="entry name" value="Toprim_2"/>
    <property type="match status" value="1"/>
</dbReference>
<feature type="domain" description="SF4 helicase" evidence="1">
    <location>
        <begin position="328"/>
        <end position="589"/>
    </location>
</feature>
<dbReference type="Gene3D" id="3.40.1360.10">
    <property type="match status" value="1"/>
</dbReference>
<evidence type="ECO:0000259" key="1">
    <source>
        <dbReference type="PROSITE" id="PS51199"/>
    </source>
</evidence>
<organism evidence="2 3">
    <name type="scientific">Methylomonas rosea</name>
    <dbReference type="NCBI Taxonomy" id="2952227"/>
    <lineage>
        <taxon>Bacteria</taxon>
        <taxon>Pseudomonadati</taxon>
        <taxon>Pseudomonadota</taxon>
        <taxon>Gammaproteobacteria</taxon>
        <taxon>Methylococcales</taxon>
        <taxon>Methylococcaceae</taxon>
        <taxon>Methylomonas</taxon>
    </lineage>
</organism>
<dbReference type="SUPFAM" id="SSF56731">
    <property type="entry name" value="DNA primase core"/>
    <property type="match status" value="1"/>
</dbReference>
<keyword evidence="3" id="KW-1185">Reference proteome</keyword>
<dbReference type="PANTHER" id="PTHR12873:SF0">
    <property type="entry name" value="TWINKLE MTDNA HELICASE"/>
    <property type="match status" value="1"/>
</dbReference>
<proteinExistence type="predicted"/>
<reference evidence="2 3" key="1">
    <citation type="submission" date="2022-07" db="EMBL/GenBank/DDBJ databases">
        <title>Methylomonas rivi sp. nov., Methylomonas rosea sp. nov., Methylomonas aureus sp. nov. and Methylomonas subterranea sp. nov., four novel methanotrophs isolated from a freshwater creek and the deep terrestrial subsurface.</title>
        <authorList>
            <person name="Abin C."/>
            <person name="Sankaranarayanan K."/>
            <person name="Garner C."/>
            <person name="Sindelar R."/>
            <person name="Kotary K."/>
            <person name="Garner R."/>
            <person name="Barclay S."/>
            <person name="Lawson P."/>
            <person name="Krumholz L."/>
        </authorList>
    </citation>
    <scope>NUCLEOTIDE SEQUENCE [LARGE SCALE GENOMIC DNA]</scope>
    <source>
        <strain evidence="2 3">WSC-7</strain>
    </source>
</reference>
<dbReference type="InterPro" id="IPR027032">
    <property type="entry name" value="Twinkle-like"/>
</dbReference>
<dbReference type="InterPro" id="IPR034154">
    <property type="entry name" value="TOPRIM_DnaG/twinkle"/>
</dbReference>
<dbReference type="SUPFAM" id="SSF52540">
    <property type="entry name" value="P-loop containing nucleoside triphosphate hydrolases"/>
    <property type="match status" value="1"/>
</dbReference>
<dbReference type="Gene3D" id="3.90.580.10">
    <property type="entry name" value="Zinc finger, CHC2-type domain"/>
    <property type="match status" value="1"/>
</dbReference>
<dbReference type="Pfam" id="PF03796">
    <property type="entry name" value="DnaB_C"/>
    <property type="match status" value="1"/>
</dbReference>
<dbReference type="InterPro" id="IPR007694">
    <property type="entry name" value="DNA_helicase_DnaB-like_C"/>
</dbReference>
<dbReference type="EMBL" id="JANIBL010000097">
    <property type="protein sequence ID" value="MCQ8119828.1"/>
    <property type="molecule type" value="Genomic_DNA"/>
</dbReference>
<protein>
    <submittedName>
        <fullName evidence="2">Toprim domain-containing protein</fullName>
    </submittedName>
</protein>
<dbReference type="Gene3D" id="3.40.50.300">
    <property type="entry name" value="P-loop containing nucleotide triphosphate hydrolases"/>
    <property type="match status" value="1"/>
</dbReference>